<keyword evidence="1" id="KW-0732">Signal</keyword>
<reference evidence="2" key="2">
    <citation type="journal article" date="2015" name="Data Brief">
        <title>Shoot transcriptome of the giant reed, Arundo donax.</title>
        <authorList>
            <person name="Barrero R.A."/>
            <person name="Guerrero F.D."/>
            <person name="Moolhuijzen P."/>
            <person name="Goolsby J.A."/>
            <person name="Tidwell J."/>
            <person name="Bellgard S.E."/>
            <person name="Bellgard M.I."/>
        </authorList>
    </citation>
    <scope>NUCLEOTIDE SEQUENCE</scope>
    <source>
        <tissue evidence="2">Shoot tissue taken approximately 20 cm above the soil surface</tissue>
    </source>
</reference>
<dbReference type="EMBL" id="GBRH01167179">
    <property type="protein sequence ID" value="JAE30717.1"/>
    <property type="molecule type" value="Transcribed_RNA"/>
</dbReference>
<dbReference type="AlphaFoldDB" id="A0A0A9H1T2"/>
<feature type="signal peptide" evidence="1">
    <location>
        <begin position="1"/>
        <end position="19"/>
    </location>
</feature>
<protein>
    <submittedName>
        <fullName evidence="2">Uncharacterized protein</fullName>
    </submittedName>
</protein>
<reference evidence="2" key="1">
    <citation type="submission" date="2014-09" db="EMBL/GenBank/DDBJ databases">
        <authorList>
            <person name="Magalhaes I.L.F."/>
            <person name="Oliveira U."/>
            <person name="Santos F.R."/>
            <person name="Vidigal T.H.D.A."/>
            <person name="Brescovit A.D."/>
            <person name="Santos A.J."/>
        </authorList>
    </citation>
    <scope>NUCLEOTIDE SEQUENCE</scope>
    <source>
        <tissue evidence="2">Shoot tissue taken approximately 20 cm above the soil surface</tissue>
    </source>
</reference>
<organism evidence="2">
    <name type="scientific">Arundo donax</name>
    <name type="common">Giant reed</name>
    <name type="synonym">Donax arundinaceus</name>
    <dbReference type="NCBI Taxonomy" id="35708"/>
    <lineage>
        <taxon>Eukaryota</taxon>
        <taxon>Viridiplantae</taxon>
        <taxon>Streptophyta</taxon>
        <taxon>Embryophyta</taxon>
        <taxon>Tracheophyta</taxon>
        <taxon>Spermatophyta</taxon>
        <taxon>Magnoliopsida</taxon>
        <taxon>Liliopsida</taxon>
        <taxon>Poales</taxon>
        <taxon>Poaceae</taxon>
        <taxon>PACMAD clade</taxon>
        <taxon>Arundinoideae</taxon>
        <taxon>Arundineae</taxon>
        <taxon>Arundo</taxon>
    </lineage>
</organism>
<accession>A0A0A9H1T2</accession>
<evidence type="ECO:0000313" key="2">
    <source>
        <dbReference type="EMBL" id="JAE30717.1"/>
    </source>
</evidence>
<name>A0A0A9H1T2_ARUDO</name>
<evidence type="ECO:0000256" key="1">
    <source>
        <dbReference type="SAM" id="SignalP"/>
    </source>
</evidence>
<feature type="chain" id="PRO_5002062824" evidence="1">
    <location>
        <begin position="20"/>
        <end position="43"/>
    </location>
</feature>
<proteinExistence type="predicted"/>
<sequence>MNPWSISIFVCFLLRKTMNELCIIKDEREREREREKCTPQLLV</sequence>